<dbReference type="Proteomes" id="UP000290560">
    <property type="component" value="Unassembled WGS sequence"/>
</dbReference>
<dbReference type="AlphaFoldDB" id="A0A445MJ24"/>
<accession>A0A445MJ24</accession>
<gene>
    <name evidence="1" type="ORF">BHM03_00033896</name>
</gene>
<organism evidence="1">
    <name type="scientific">Ensete ventricosum</name>
    <name type="common">Abyssinian banana</name>
    <name type="synonym">Musa ensete</name>
    <dbReference type="NCBI Taxonomy" id="4639"/>
    <lineage>
        <taxon>Eukaryota</taxon>
        <taxon>Viridiplantae</taxon>
        <taxon>Streptophyta</taxon>
        <taxon>Embryophyta</taxon>
        <taxon>Tracheophyta</taxon>
        <taxon>Spermatophyta</taxon>
        <taxon>Magnoliopsida</taxon>
        <taxon>Liliopsida</taxon>
        <taxon>Zingiberales</taxon>
        <taxon>Musaceae</taxon>
        <taxon>Ensete</taxon>
    </lineage>
</organism>
<proteinExistence type="predicted"/>
<sequence>MSLVLFVSLITSTSDLEATRLLSDLYRRSVVPPCYTISSVSLVGSITKDHVGFKRRDRRRPKFIVCTKRSDVAGLTASPLDTVLPLAISVPRAPLSCYRLVAPTAITAAAPPVLP</sequence>
<protein>
    <submittedName>
        <fullName evidence="1">Uncharacterized protein</fullName>
    </submittedName>
</protein>
<dbReference type="EMBL" id="KV876154">
    <property type="protein sequence ID" value="RZR74216.1"/>
    <property type="molecule type" value="Genomic_DNA"/>
</dbReference>
<reference evidence="1" key="1">
    <citation type="journal article" date="2018" name="Data Brief">
        <title>Genome sequence data from 17 accessions of Ensete ventricosum, a staple food crop for millions in Ethiopia.</title>
        <authorList>
            <person name="Yemataw Z."/>
            <person name="Muzemil S."/>
            <person name="Ambachew D."/>
            <person name="Tripathi L."/>
            <person name="Tesfaye K."/>
            <person name="Chala A."/>
            <person name="Farbos A."/>
            <person name="O'Neill P."/>
            <person name="Moore K."/>
            <person name="Grant M."/>
            <person name="Studholme D.J."/>
        </authorList>
    </citation>
    <scope>NUCLEOTIDE SEQUENCE [LARGE SCALE GENOMIC DNA]</scope>
    <source>
        <tissue evidence="1">Leaf</tissue>
    </source>
</reference>
<name>A0A445MJ24_ENSVE</name>
<evidence type="ECO:0000313" key="1">
    <source>
        <dbReference type="EMBL" id="RZR74216.1"/>
    </source>
</evidence>